<keyword evidence="10" id="KW-1185">Reference proteome</keyword>
<dbReference type="NCBIfam" id="TIGR00174">
    <property type="entry name" value="miaA"/>
    <property type="match status" value="1"/>
</dbReference>
<dbReference type="GO" id="GO:0006400">
    <property type="term" value="P:tRNA modification"/>
    <property type="evidence" value="ECO:0007669"/>
    <property type="project" value="TreeGrafter"/>
</dbReference>
<dbReference type="InterPro" id="IPR018022">
    <property type="entry name" value="IPT"/>
</dbReference>
<dbReference type="PANTHER" id="PTHR11088:SF89">
    <property type="entry name" value="TRNA DIMETHYLALLYLTRANSFERASE"/>
    <property type="match status" value="1"/>
</dbReference>
<evidence type="ECO:0000256" key="3">
    <source>
        <dbReference type="ARBA" id="ARBA00022741"/>
    </source>
</evidence>
<dbReference type="InterPro" id="IPR036236">
    <property type="entry name" value="Znf_C2H2_sf"/>
</dbReference>
<comment type="catalytic activity">
    <reaction evidence="5 6">
        <text>adenosine(37) in tRNA + dimethylallyl diphosphate = N(6)-dimethylallyladenosine(37) in tRNA + diphosphate</text>
        <dbReference type="Rhea" id="RHEA:26482"/>
        <dbReference type="Rhea" id="RHEA-COMP:10162"/>
        <dbReference type="Rhea" id="RHEA-COMP:10375"/>
        <dbReference type="ChEBI" id="CHEBI:33019"/>
        <dbReference type="ChEBI" id="CHEBI:57623"/>
        <dbReference type="ChEBI" id="CHEBI:74411"/>
        <dbReference type="ChEBI" id="CHEBI:74415"/>
        <dbReference type="EC" id="2.5.1.75"/>
    </reaction>
</comment>
<dbReference type="InterPro" id="IPR039657">
    <property type="entry name" value="Dimethylallyltransferase"/>
</dbReference>
<accession>A0A2T2NLI8</accession>
<dbReference type="InterPro" id="IPR030666">
    <property type="entry name" value="IPP_transferase_euk"/>
</dbReference>
<dbReference type="GO" id="GO:0005739">
    <property type="term" value="C:mitochondrion"/>
    <property type="evidence" value="ECO:0007669"/>
    <property type="project" value="TreeGrafter"/>
</dbReference>
<dbReference type="SUPFAM" id="SSF52540">
    <property type="entry name" value="P-loop containing nucleoside triphosphate hydrolases"/>
    <property type="match status" value="2"/>
</dbReference>
<proteinExistence type="inferred from homology"/>
<evidence type="ECO:0000256" key="2">
    <source>
        <dbReference type="ARBA" id="ARBA00022679"/>
    </source>
</evidence>
<dbReference type="Gene3D" id="3.30.160.60">
    <property type="entry name" value="Classic Zinc Finger"/>
    <property type="match status" value="1"/>
</dbReference>
<dbReference type="PIRSF" id="PIRSF039110">
    <property type="entry name" value="IPP_transferase"/>
    <property type="match status" value="1"/>
</dbReference>
<comment type="function">
    <text evidence="5">Catalyzes the transfer of a dimethylallyl group onto the adenine at position 37.</text>
</comment>
<dbReference type="EMBL" id="KZ678136">
    <property type="protein sequence ID" value="PSN66219.1"/>
    <property type="molecule type" value="Genomic_DNA"/>
</dbReference>
<feature type="domain" description="C2H2-type" evidence="8">
    <location>
        <begin position="408"/>
        <end position="430"/>
    </location>
</feature>
<sequence length="475" mass="53736">MAQAPVKPLVAIVGATGTGKSDLAVEIARRFNGEIINGDAMQLYHGLPVITNKITQDEMRGIPHHLLGCIGLEEETWTVSKFVGKALGVIDEIRSRGKLPILVGGTHYYTQSLLFQDRLTAGAAIDPVSDSKRPPILDEPTDVILERLQEVDPVMASRWHPNDRRKIQRSLEIFLKTGRPASQIYDEQRINRELGQNINDQEGGAHEGRTSDLRYPTLLFWVHASKDVLSPRLDMRITKMLDRGLLTEVETLTTFRNAYEARQGTSVDQSRGIWVSIGYKEFLEYQEALADPSVSDTQLEKLRIAAIEKTQAATRQYAKRQVNWIRIKLLNALYSAGQKKNMFLLDASDLSFWEDQILKQARDITERFLVGRDLPQPTELSDAALEMLNPKRNYDLSQRPDLWEKKTCDTCGSVFVNENDWSLHIKSRAHKRAVGAKKKQEGMVRASKDKKVVQTDLVDVLDRYVETFPDADSPS</sequence>
<dbReference type="AlphaFoldDB" id="A0A2T2NLI8"/>
<dbReference type="SUPFAM" id="SSF57667">
    <property type="entry name" value="beta-beta-alpha zinc fingers"/>
    <property type="match status" value="1"/>
</dbReference>
<dbReference type="OrthoDB" id="775260at2759"/>
<reference evidence="9 10" key="1">
    <citation type="journal article" date="2018" name="Front. Microbiol.">
        <title>Genome-Wide Analysis of Corynespora cassiicola Leaf Fall Disease Putative Effectors.</title>
        <authorList>
            <person name="Lopez D."/>
            <person name="Ribeiro S."/>
            <person name="Label P."/>
            <person name="Fumanal B."/>
            <person name="Venisse J.S."/>
            <person name="Kohler A."/>
            <person name="de Oliveira R.R."/>
            <person name="Labutti K."/>
            <person name="Lipzen A."/>
            <person name="Lail K."/>
            <person name="Bauer D."/>
            <person name="Ohm R.A."/>
            <person name="Barry K.W."/>
            <person name="Spatafora J."/>
            <person name="Grigoriev I.V."/>
            <person name="Martin F.M."/>
            <person name="Pujade-Renaud V."/>
        </authorList>
    </citation>
    <scope>NUCLEOTIDE SEQUENCE [LARGE SCALE GENOMIC DNA]</scope>
    <source>
        <strain evidence="9 10">Philippines</strain>
    </source>
</reference>
<dbReference type="Proteomes" id="UP000240883">
    <property type="component" value="Unassembled WGS sequence"/>
</dbReference>
<dbReference type="Gene3D" id="3.40.50.300">
    <property type="entry name" value="P-loop containing nucleotide triphosphate hydrolases"/>
    <property type="match status" value="1"/>
</dbReference>
<dbReference type="PANTHER" id="PTHR11088">
    <property type="entry name" value="TRNA DIMETHYLALLYLTRANSFERASE"/>
    <property type="match status" value="1"/>
</dbReference>
<dbReference type="PROSITE" id="PS00028">
    <property type="entry name" value="ZINC_FINGER_C2H2_1"/>
    <property type="match status" value="1"/>
</dbReference>
<dbReference type="EC" id="2.5.1.75" evidence="5 6"/>
<evidence type="ECO:0000256" key="6">
    <source>
        <dbReference type="RuleBase" id="RU003783"/>
    </source>
</evidence>
<name>A0A2T2NLI8_CORCC</name>
<keyword evidence="3 5" id="KW-0547">Nucleotide-binding</keyword>
<dbReference type="HAMAP" id="MF_00185">
    <property type="entry name" value="IPP_trans"/>
    <property type="match status" value="1"/>
</dbReference>
<dbReference type="InterPro" id="IPR013087">
    <property type="entry name" value="Znf_C2H2_type"/>
</dbReference>
<organism evidence="9 10">
    <name type="scientific">Corynespora cassiicola Philippines</name>
    <dbReference type="NCBI Taxonomy" id="1448308"/>
    <lineage>
        <taxon>Eukaryota</taxon>
        <taxon>Fungi</taxon>
        <taxon>Dikarya</taxon>
        <taxon>Ascomycota</taxon>
        <taxon>Pezizomycotina</taxon>
        <taxon>Dothideomycetes</taxon>
        <taxon>Pleosporomycetidae</taxon>
        <taxon>Pleosporales</taxon>
        <taxon>Corynesporascaceae</taxon>
        <taxon>Corynespora</taxon>
    </lineage>
</organism>
<dbReference type="Gene3D" id="1.10.20.140">
    <property type="match status" value="1"/>
</dbReference>
<evidence type="ECO:0000256" key="7">
    <source>
        <dbReference type="RuleBase" id="RU003785"/>
    </source>
</evidence>
<dbReference type="GO" id="GO:0005524">
    <property type="term" value="F:ATP binding"/>
    <property type="evidence" value="ECO:0007669"/>
    <property type="project" value="UniProtKB-UniRule"/>
</dbReference>
<evidence type="ECO:0000259" key="8">
    <source>
        <dbReference type="PROSITE" id="PS00028"/>
    </source>
</evidence>
<evidence type="ECO:0000256" key="1">
    <source>
        <dbReference type="ARBA" id="ARBA00005842"/>
    </source>
</evidence>
<dbReference type="Pfam" id="PF01715">
    <property type="entry name" value="IPPT"/>
    <property type="match status" value="1"/>
</dbReference>
<evidence type="ECO:0000256" key="4">
    <source>
        <dbReference type="ARBA" id="ARBA00022840"/>
    </source>
</evidence>
<dbReference type="GO" id="GO:0052381">
    <property type="term" value="F:tRNA dimethylallyltransferase activity"/>
    <property type="evidence" value="ECO:0007669"/>
    <property type="project" value="UniProtKB-UniRule"/>
</dbReference>
<dbReference type="InterPro" id="IPR027417">
    <property type="entry name" value="P-loop_NTPase"/>
</dbReference>
<keyword evidence="5" id="KW-0963">Cytoplasm</keyword>
<evidence type="ECO:0000313" key="9">
    <source>
        <dbReference type="EMBL" id="PSN66219.1"/>
    </source>
</evidence>
<keyword evidence="5 6" id="KW-0819">tRNA processing</keyword>
<evidence type="ECO:0000256" key="5">
    <source>
        <dbReference type="PIRNR" id="PIRNR039110"/>
    </source>
</evidence>
<dbReference type="STRING" id="1448308.A0A2T2NLI8"/>
<keyword evidence="4 5" id="KW-0067">ATP-binding</keyword>
<evidence type="ECO:0000313" key="10">
    <source>
        <dbReference type="Proteomes" id="UP000240883"/>
    </source>
</evidence>
<protein>
    <recommendedName>
        <fullName evidence="5 6">tRNA dimethylallyltransferase</fullName>
        <ecNumber evidence="5 6">2.5.1.75</ecNumber>
    </recommendedName>
</protein>
<comment type="similarity">
    <text evidence="1 5 7">Belongs to the IPP transferase family.</text>
</comment>
<keyword evidence="2 5" id="KW-0808">Transferase</keyword>
<gene>
    <name evidence="9" type="ORF">BS50DRAFT_574678</name>
</gene>